<evidence type="ECO:0000313" key="5">
    <source>
        <dbReference type="Proteomes" id="UP001250932"/>
    </source>
</evidence>
<dbReference type="PANTHER" id="PTHR35089">
    <property type="entry name" value="CHAPERONE PROTEIN SKP"/>
    <property type="match status" value="1"/>
</dbReference>
<accession>A0ABU3KCL4</accession>
<dbReference type="Proteomes" id="UP001250932">
    <property type="component" value="Unassembled WGS sequence"/>
</dbReference>
<dbReference type="InterPro" id="IPR005632">
    <property type="entry name" value="Chaperone_Skp"/>
</dbReference>
<keyword evidence="5" id="KW-1185">Reference proteome</keyword>
<dbReference type="RefSeq" id="WP_313834598.1">
    <property type="nucleotide sequence ID" value="NZ_JAQOUE010000002.1"/>
</dbReference>
<protein>
    <submittedName>
        <fullName evidence="4">OmpH family outer membrane protein</fullName>
    </submittedName>
</protein>
<dbReference type="Gene3D" id="3.30.910.20">
    <property type="entry name" value="Skp domain"/>
    <property type="match status" value="1"/>
</dbReference>
<name>A0ABU3KCL4_9BACT</name>
<sequence length="191" mass="21407">MPRGRELITNIMPQQTAILLLTIFMVGVGFGFPQAFAASDFKVGIVDPQAVIEKSKSGKRALETLKEHATVRQKLLGSDEEELKALQEELQNTKGLSEADTKAKQGLFQRKLQEYQKRGQEFQQELAQKQRSMVSDYMGKIEAATKAVADRHGFSLVIDKGSESTLKIVLYSRNGLDITNEVVKEFDKKFP</sequence>
<keyword evidence="2" id="KW-0732">Signal</keyword>
<evidence type="ECO:0000256" key="2">
    <source>
        <dbReference type="ARBA" id="ARBA00022729"/>
    </source>
</evidence>
<proteinExistence type="inferred from homology"/>
<dbReference type="Pfam" id="PF03938">
    <property type="entry name" value="OmpH"/>
    <property type="match status" value="1"/>
</dbReference>
<reference evidence="4 5" key="1">
    <citation type="journal article" date="2023" name="ISME J.">
        <title>Cultivation and genomic characterization of novel and ubiquitous marine nitrite-oxidizing bacteria from the Nitrospirales.</title>
        <authorList>
            <person name="Mueller A.J."/>
            <person name="Daebeler A."/>
            <person name="Herbold C.W."/>
            <person name="Kirkegaard R.H."/>
            <person name="Daims H."/>
        </authorList>
    </citation>
    <scope>NUCLEOTIDE SEQUENCE [LARGE SCALE GENOMIC DNA]</scope>
    <source>
        <strain evidence="4 5">EB</strain>
    </source>
</reference>
<dbReference type="SUPFAM" id="SSF111384">
    <property type="entry name" value="OmpH-like"/>
    <property type="match status" value="1"/>
</dbReference>
<evidence type="ECO:0000256" key="3">
    <source>
        <dbReference type="SAM" id="Coils"/>
    </source>
</evidence>
<gene>
    <name evidence="4" type="ORF">PPG34_16800</name>
</gene>
<dbReference type="PANTHER" id="PTHR35089:SF1">
    <property type="entry name" value="CHAPERONE PROTEIN SKP"/>
    <property type="match status" value="1"/>
</dbReference>
<comment type="caution">
    <text evidence="4">The sequence shown here is derived from an EMBL/GenBank/DDBJ whole genome shotgun (WGS) entry which is preliminary data.</text>
</comment>
<feature type="coiled-coil region" evidence="3">
    <location>
        <begin position="76"/>
        <end position="132"/>
    </location>
</feature>
<organism evidence="4 5">
    <name type="scientific">Candidatus Nitronereus thalassa</name>
    <dbReference type="NCBI Taxonomy" id="3020898"/>
    <lineage>
        <taxon>Bacteria</taxon>
        <taxon>Pseudomonadati</taxon>
        <taxon>Nitrospirota</taxon>
        <taxon>Nitrospiria</taxon>
        <taxon>Nitrospirales</taxon>
        <taxon>Nitrospiraceae</taxon>
        <taxon>Candidatus Nitronereus</taxon>
    </lineage>
</organism>
<comment type="similarity">
    <text evidence="1">Belongs to the Skp family.</text>
</comment>
<keyword evidence="3" id="KW-0175">Coiled coil</keyword>
<dbReference type="EMBL" id="JAQOUE010000002">
    <property type="protein sequence ID" value="MDT7044012.1"/>
    <property type="molecule type" value="Genomic_DNA"/>
</dbReference>
<dbReference type="SMART" id="SM00935">
    <property type="entry name" value="OmpH"/>
    <property type="match status" value="1"/>
</dbReference>
<evidence type="ECO:0000256" key="1">
    <source>
        <dbReference type="ARBA" id="ARBA00009091"/>
    </source>
</evidence>
<dbReference type="InterPro" id="IPR024930">
    <property type="entry name" value="Skp_dom_sf"/>
</dbReference>
<evidence type="ECO:0000313" key="4">
    <source>
        <dbReference type="EMBL" id="MDT7044012.1"/>
    </source>
</evidence>